<accession>A0A432VC09</accession>
<dbReference type="RefSeq" id="WP_128625939.1">
    <property type="nucleotide sequence ID" value="NZ_RKST01000001.1"/>
</dbReference>
<proteinExistence type="predicted"/>
<comment type="caution">
    <text evidence="1">The sequence shown here is derived from an EMBL/GenBank/DDBJ whole genome shotgun (WGS) entry which is preliminary data.</text>
</comment>
<dbReference type="InterPro" id="IPR009351">
    <property type="entry name" value="AlkZ-like"/>
</dbReference>
<reference evidence="1 2" key="1">
    <citation type="submission" date="2018-11" db="EMBL/GenBank/DDBJ databases">
        <title>Pseudaminobacter arsenicus sp. nov., an arsenic-resistant bacterium isolated from arsenic-rich aquifers.</title>
        <authorList>
            <person name="Mu Y."/>
        </authorList>
    </citation>
    <scope>NUCLEOTIDE SEQUENCE [LARGE SCALE GENOMIC DNA]</scope>
    <source>
        <strain evidence="1 2">CB3</strain>
    </source>
</reference>
<dbReference type="Proteomes" id="UP000281647">
    <property type="component" value="Unassembled WGS sequence"/>
</dbReference>
<dbReference type="PANTHER" id="PTHR30528">
    <property type="entry name" value="CYTOPLASMIC PROTEIN"/>
    <property type="match status" value="1"/>
</dbReference>
<dbReference type="PANTHER" id="PTHR30528:SF0">
    <property type="entry name" value="CYTOPLASMIC PROTEIN"/>
    <property type="match status" value="1"/>
</dbReference>
<evidence type="ECO:0000313" key="2">
    <source>
        <dbReference type="Proteomes" id="UP000281647"/>
    </source>
</evidence>
<organism evidence="1 2">
    <name type="scientific">Borborobacter arsenicus</name>
    <dbReference type="NCBI Taxonomy" id="1851146"/>
    <lineage>
        <taxon>Bacteria</taxon>
        <taxon>Pseudomonadati</taxon>
        <taxon>Pseudomonadota</taxon>
        <taxon>Alphaproteobacteria</taxon>
        <taxon>Hyphomicrobiales</taxon>
        <taxon>Phyllobacteriaceae</taxon>
        <taxon>Borborobacter</taxon>
    </lineage>
</organism>
<sequence>MKETISAATARRIALAAQGFAEARPNGAIDQRHINRTLARIGLLQIDSVSVVVRAHYMPLFSRLGSYARTLLDNAASGRKRSLFEYWAHEASFLPVETYPLMRWRMDRAARHEDIYGGLAKWARANTGLIDDIYREVAARGPLAASDIKGAKGSGGWWGWSDEKHAFEWLFWAGRITTASRRGFERVYDLPERVLPASAVNAPVPAPADAHRQLLRIAARAHGIATTPCLRDYFRLSAGDMKGRIEELVEAGELLPVRVEGWNRQAYLHAGARIPRKVEARALLAPFDPLVFERARTEALFDFRYRIEIYTPAPKRQYGYYVLPFLLGDRLVARVDLKADRPMGTLRVLAAYAEPAAPAHTAEALAMELRLMADWLGLERIEAVPAGDLGPALADIIMSQPRVDTAAR</sequence>
<protein>
    <submittedName>
        <fullName evidence="1">Winged helix-turn-helix domain-containing protein</fullName>
    </submittedName>
</protein>
<dbReference type="AlphaFoldDB" id="A0A432VC09"/>
<dbReference type="Pfam" id="PF06224">
    <property type="entry name" value="AlkZ-like"/>
    <property type="match status" value="1"/>
</dbReference>
<keyword evidence="2" id="KW-1185">Reference proteome</keyword>
<gene>
    <name evidence="1" type="ORF">EET67_02095</name>
</gene>
<dbReference type="EMBL" id="RKST01000001">
    <property type="protein sequence ID" value="RUM99701.1"/>
    <property type="molecule type" value="Genomic_DNA"/>
</dbReference>
<evidence type="ECO:0000313" key="1">
    <source>
        <dbReference type="EMBL" id="RUM99701.1"/>
    </source>
</evidence>
<name>A0A432VC09_9HYPH</name>
<dbReference type="OrthoDB" id="9787207at2"/>